<evidence type="ECO:0000313" key="1">
    <source>
        <dbReference type="EMBL" id="KAI4818393.1"/>
    </source>
</evidence>
<feature type="non-terminal residue" evidence="1">
    <location>
        <position position="69"/>
    </location>
</feature>
<gene>
    <name evidence="1" type="ORF">KUCAC02_011735</name>
</gene>
<sequence>SLFVCSTVPPSLHLSLAFLANDPVTLTHDPSQIMAIKGWRQQAASLPCLPPSPCTPISSSRRFKDEGEW</sequence>
<comment type="caution">
    <text evidence="1">The sequence shown here is derived from an EMBL/GenBank/DDBJ whole genome shotgun (WGS) entry which is preliminary data.</text>
</comment>
<evidence type="ECO:0000313" key="2">
    <source>
        <dbReference type="Proteomes" id="UP001057452"/>
    </source>
</evidence>
<reference evidence="1" key="1">
    <citation type="submission" date="2022-05" db="EMBL/GenBank/DDBJ databases">
        <title>Chromosome-level genome of Chaenocephalus aceratus.</title>
        <authorList>
            <person name="Park H."/>
        </authorList>
    </citation>
    <scope>NUCLEOTIDE SEQUENCE</scope>
    <source>
        <strain evidence="1">KU_202001</strain>
    </source>
</reference>
<feature type="non-terminal residue" evidence="1">
    <location>
        <position position="1"/>
    </location>
</feature>
<dbReference type="EMBL" id="CM043795">
    <property type="protein sequence ID" value="KAI4818393.1"/>
    <property type="molecule type" value="Genomic_DNA"/>
</dbReference>
<keyword evidence="2" id="KW-1185">Reference proteome</keyword>
<dbReference type="Proteomes" id="UP001057452">
    <property type="component" value="Chromosome 11"/>
</dbReference>
<accession>A0ACB9WY80</accession>
<proteinExistence type="predicted"/>
<name>A0ACB9WY80_CHAAC</name>
<protein>
    <submittedName>
        <fullName evidence="1">Uncharacterized protein</fullName>
    </submittedName>
</protein>
<organism evidence="1 2">
    <name type="scientific">Chaenocephalus aceratus</name>
    <name type="common">Blackfin icefish</name>
    <name type="synonym">Chaenichthys aceratus</name>
    <dbReference type="NCBI Taxonomy" id="36190"/>
    <lineage>
        <taxon>Eukaryota</taxon>
        <taxon>Metazoa</taxon>
        <taxon>Chordata</taxon>
        <taxon>Craniata</taxon>
        <taxon>Vertebrata</taxon>
        <taxon>Euteleostomi</taxon>
        <taxon>Actinopterygii</taxon>
        <taxon>Neopterygii</taxon>
        <taxon>Teleostei</taxon>
        <taxon>Neoteleostei</taxon>
        <taxon>Acanthomorphata</taxon>
        <taxon>Eupercaria</taxon>
        <taxon>Perciformes</taxon>
        <taxon>Notothenioidei</taxon>
        <taxon>Channichthyidae</taxon>
        <taxon>Chaenocephalus</taxon>
    </lineage>
</organism>